<evidence type="ECO:0000313" key="1">
    <source>
        <dbReference type="EMBL" id="AQT47823.1"/>
    </source>
</evidence>
<name>A0A1U9MJC5_9HYPH</name>
<gene>
    <name evidence="1" type="ORF">BBC0122_017230</name>
</gene>
<protein>
    <submittedName>
        <fullName evidence="1">Uncharacterized protein</fullName>
    </submittedName>
</protein>
<accession>A0A1U9MJC5</accession>
<dbReference type="RefSeq" id="WP_077993152.1">
    <property type="nucleotide sequence ID" value="NZ_CAXUOT020000003.1"/>
</dbReference>
<dbReference type="Proteomes" id="UP000189632">
    <property type="component" value="Chromosome"/>
</dbReference>
<dbReference type="AlphaFoldDB" id="A0A1U9MJC5"/>
<organism evidence="1 2">
    <name type="scientific">Bartonella choladocola</name>
    <dbReference type="NCBI Taxonomy" id="2750995"/>
    <lineage>
        <taxon>Bacteria</taxon>
        <taxon>Pseudomonadati</taxon>
        <taxon>Pseudomonadota</taxon>
        <taxon>Alphaproteobacteria</taxon>
        <taxon>Hyphomicrobiales</taxon>
        <taxon>Bartonellaceae</taxon>
        <taxon>Bartonella</taxon>
    </lineage>
</organism>
<dbReference type="EMBL" id="CP015625">
    <property type="protein sequence ID" value="AQT47823.1"/>
    <property type="molecule type" value="Genomic_DNA"/>
</dbReference>
<keyword evidence="2" id="KW-1185">Reference proteome</keyword>
<proteinExistence type="predicted"/>
<dbReference type="KEGG" id="bapi:BBC0122_017230"/>
<evidence type="ECO:0000313" key="2">
    <source>
        <dbReference type="Proteomes" id="UP000189632"/>
    </source>
</evidence>
<sequence>MMKDGHDQLLDDILSASSNDYMDYVRSVHFPRNSAIYDREDGLEEGQYIRENPDGTKVLIAVDDALNEKILKVLTDAA</sequence>
<reference evidence="1 2" key="1">
    <citation type="submission" date="2016-11" db="EMBL/GenBank/DDBJ databases">
        <title>Comparative genomics of Bartonella apis.</title>
        <authorList>
            <person name="Engel P."/>
        </authorList>
    </citation>
    <scope>NUCLEOTIDE SEQUENCE [LARGE SCALE GENOMIC DNA]</scope>
    <source>
        <strain evidence="1 2">BBC0122</strain>
    </source>
</reference>